<comment type="caution">
    <text evidence="1">The sequence shown here is derived from an EMBL/GenBank/DDBJ whole genome shotgun (WGS) entry which is preliminary data.</text>
</comment>
<organism evidence="1 2">
    <name type="scientific">Nonomuraea purpurea</name>
    <dbReference type="NCBI Taxonomy" id="1849276"/>
    <lineage>
        <taxon>Bacteria</taxon>
        <taxon>Bacillati</taxon>
        <taxon>Actinomycetota</taxon>
        <taxon>Actinomycetes</taxon>
        <taxon>Streptosporangiales</taxon>
        <taxon>Streptosporangiaceae</taxon>
        <taxon>Nonomuraea</taxon>
    </lineage>
</organism>
<keyword evidence="2" id="KW-1185">Reference proteome</keyword>
<sequence length="60" mass="6447">MAAFEDAGRQLARLTKGGHLKRGLRAVLAHHAIFAFNRNNTPVGSASRALGRFTGTPACW</sequence>
<dbReference type="RefSeq" id="WP_379534642.1">
    <property type="nucleotide sequence ID" value="NZ_JBHSBI010000037.1"/>
</dbReference>
<name>A0ABV8GPM2_9ACTN</name>
<gene>
    <name evidence="1" type="ORF">ACFOY2_46875</name>
</gene>
<dbReference type="EMBL" id="JBHSBI010000037">
    <property type="protein sequence ID" value="MFC4014816.1"/>
    <property type="molecule type" value="Genomic_DNA"/>
</dbReference>
<reference evidence="2" key="1">
    <citation type="journal article" date="2019" name="Int. J. Syst. Evol. Microbiol.">
        <title>The Global Catalogue of Microorganisms (GCM) 10K type strain sequencing project: providing services to taxonomists for standard genome sequencing and annotation.</title>
        <authorList>
            <consortium name="The Broad Institute Genomics Platform"/>
            <consortium name="The Broad Institute Genome Sequencing Center for Infectious Disease"/>
            <person name="Wu L."/>
            <person name="Ma J."/>
        </authorList>
    </citation>
    <scope>NUCLEOTIDE SEQUENCE [LARGE SCALE GENOMIC DNA]</scope>
    <source>
        <strain evidence="2">TBRC 1276</strain>
    </source>
</reference>
<dbReference type="Proteomes" id="UP001595851">
    <property type="component" value="Unassembled WGS sequence"/>
</dbReference>
<accession>A0ABV8GPM2</accession>
<evidence type="ECO:0000313" key="1">
    <source>
        <dbReference type="EMBL" id="MFC4014816.1"/>
    </source>
</evidence>
<proteinExistence type="predicted"/>
<evidence type="ECO:0000313" key="2">
    <source>
        <dbReference type="Proteomes" id="UP001595851"/>
    </source>
</evidence>
<protein>
    <submittedName>
        <fullName evidence="1">Uncharacterized protein</fullName>
    </submittedName>
</protein>